<dbReference type="InterPro" id="IPR036874">
    <property type="entry name" value="Carbonic_anhydrase_sf"/>
</dbReference>
<evidence type="ECO:0000313" key="11">
    <source>
        <dbReference type="EMBL" id="KAA6176080.1"/>
    </source>
</evidence>
<comment type="function">
    <text evidence="9">Reversible hydration of carbon dioxide.</text>
</comment>
<dbReference type="InterPro" id="IPR006311">
    <property type="entry name" value="TAT_signal"/>
</dbReference>
<organism evidence="11 12">
    <name type="scientific">Pseudomonas veronii</name>
    <dbReference type="NCBI Taxonomy" id="76761"/>
    <lineage>
        <taxon>Bacteria</taxon>
        <taxon>Pseudomonadati</taxon>
        <taxon>Pseudomonadota</taxon>
        <taxon>Gammaproteobacteria</taxon>
        <taxon>Pseudomonadales</taxon>
        <taxon>Pseudomonadaceae</taxon>
        <taxon>Pseudomonas</taxon>
    </lineage>
</organism>
<dbReference type="CDD" id="cd03378">
    <property type="entry name" value="beta_CA_cladeC"/>
    <property type="match status" value="1"/>
</dbReference>
<dbReference type="GO" id="GO:0004089">
    <property type="term" value="F:carbonate dehydratase activity"/>
    <property type="evidence" value="ECO:0007669"/>
    <property type="project" value="UniProtKB-UniRule"/>
</dbReference>
<protein>
    <recommendedName>
        <fullName evidence="2 9">Carbonic anhydrase</fullName>
        <ecNumber evidence="2 9">4.2.1.1</ecNumber>
    </recommendedName>
    <alternativeName>
        <fullName evidence="9">Carbonate dehydratase</fullName>
    </alternativeName>
</protein>
<evidence type="ECO:0000256" key="1">
    <source>
        <dbReference type="ARBA" id="ARBA00006217"/>
    </source>
</evidence>
<evidence type="ECO:0000256" key="4">
    <source>
        <dbReference type="ARBA" id="ARBA00022833"/>
    </source>
</evidence>
<gene>
    <name evidence="11" type="ORF">F3K53_19025</name>
</gene>
<dbReference type="GO" id="GO:0015976">
    <property type="term" value="P:carbon utilization"/>
    <property type="evidence" value="ECO:0007669"/>
    <property type="project" value="InterPro"/>
</dbReference>
<evidence type="ECO:0000256" key="5">
    <source>
        <dbReference type="ARBA" id="ARBA00023239"/>
    </source>
</evidence>
<feature type="binding site" evidence="8">
    <location>
        <position position="155"/>
    </location>
    <ligand>
        <name>Zn(2+)</name>
        <dbReference type="ChEBI" id="CHEBI:29105"/>
    </ligand>
</feature>
<dbReference type="InterPro" id="IPR015892">
    <property type="entry name" value="Carbonic_anhydrase_CS"/>
</dbReference>
<dbReference type="EMBL" id="VWXT01000315">
    <property type="protein sequence ID" value="KAA6176080.1"/>
    <property type="molecule type" value="Genomic_DNA"/>
</dbReference>
<dbReference type="PANTHER" id="PTHR11002:SF79">
    <property type="entry name" value="CARBONIC ANHYDRASE 2"/>
    <property type="match status" value="1"/>
</dbReference>
<proteinExistence type="inferred from homology"/>
<keyword evidence="5 9" id="KW-0456">Lyase</keyword>
<dbReference type="SUPFAM" id="SSF53056">
    <property type="entry name" value="beta-carbonic anhydrase, cab"/>
    <property type="match status" value="1"/>
</dbReference>
<evidence type="ECO:0000256" key="10">
    <source>
        <dbReference type="SAM" id="SignalP"/>
    </source>
</evidence>
<evidence type="ECO:0000256" key="6">
    <source>
        <dbReference type="ARBA" id="ARBA00024993"/>
    </source>
</evidence>
<keyword evidence="10" id="KW-0732">Signal</keyword>
<dbReference type="SMART" id="SM00947">
    <property type="entry name" value="Pro_CA"/>
    <property type="match status" value="1"/>
</dbReference>
<feature type="signal peptide" evidence="10">
    <location>
        <begin position="1"/>
        <end position="43"/>
    </location>
</feature>
<feature type="binding site" evidence="8">
    <location>
        <position position="152"/>
    </location>
    <ligand>
        <name>Zn(2+)</name>
        <dbReference type="ChEBI" id="CHEBI:29105"/>
    </ligand>
</feature>
<feature type="binding site" evidence="8">
    <location>
        <position position="99"/>
    </location>
    <ligand>
        <name>Zn(2+)</name>
        <dbReference type="ChEBI" id="CHEBI:29105"/>
    </ligand>
</feature>
<evidence type="ECO:0000256" key="9">
    <source>
        <dbReference type="RuleBase" id="RU003956"/>
    </source>
</evidence>
<name>A0A5M8EX82_PSEVE</name>
<dbReference type="PROSITE" id="PS51318">
    <property type="entry name" value="TAT"/>
    <property type="match status" value="1"/>
</dbReference>
<comment type="cofactor">
    <cofactor evidence="8">
        <name>Zn(2+)</name>
        <dbReference type="ChEBI" id="CHEBI:29105"/>
    </cofactor>
    <text evidence="8">Binds 1 zinc ion per subunit.</text>
</comment>
<accession>A0A5M8EX82</accession>
<keyword evidence="4 8" id="KW-0862">Zinc</keyword>
<comment type="catalytic activity">
    <reaction evidence="7 9">
        <text>hydrogencarbonate + H(+) = CO2 + H2O</text>
        <dbReference type="Rhea" id="RHEA:10748"/>
        <dbReference type="ChEBI" id="CHEBI:15377"/>
        <dbReference type="ChEBI" id="CHEBI:15378"/>
        <dbReference type="ChEBI" id="CHEBI:16526"/>
        <dbReference type="ChEBI" id="CHEBI:17544"/>
        <dbReference type="EC" id="4.2.1.1"/>
    </reaction>
</comment>
<evidence type="ECO:0000313" key="12">
    <source>
        <dbReference type="Proteomes" id="UP000323909"/>
    </source>
</evidence>
<dbReference type="RefSeq" id="WP_150053862.1">
    <property type="nucleotide sequence ID" value="NZ_VWXT01000315.1"/>
</dbReference>
<evidence type="ECO:0000256" key="3">
    <source>
        <dbReference type="ARBA" id="ARBA00022723"/>
    </source>
</evidence>
<evidence type="ECO:0000256" key="8">
    <source>
        <dbReference type="PIRSR" id="PIRSR601765-1"/>
    </source>
</evidence>
<sequence length="246" mass="25850">MCDTHHASDVPPNNSRRNFLRLTTVGASALMLASALPASLVHAAPTPKAANDLNSEQALKRLMEGNQRYADGVTKRHDFMHEREALVGGQNPFVAVLSCADSRIAPEYAFDTGRGDLFAVRVAGNFVTDDGLASLEYAVAVLGTPLIMVLGHDSCGAVAAGVKAVKDNARFPGKIQGLADALKPSVTKVLKAPGDILENAIAQNVSDTVARLKTESSLLADALAKGSLRIVGGVYRLHSGRVELLG</sequence>
<dbReference type="EC" id="4.2.1.1" evidence="2 9"/>
<feature type="binding site" evidence="8">
    <location>
        <position position="101"/>
    </location>
    <ligand>
        <name>Zn(2+)</name>
        <dbReference type="ChEBI" id="CHEBI:29105"/>
    </ligand>
</feature>
<evidence type="ECO:0000256" key="2">
    <source>
        <dbReference type="ARBA" id="ARBA00012925"/>
    </source>
</evidence>
<evidence type="ECO:0000256" key="7">
    <source>
        <dbReference type="ARBA" id="ARBA00048348"/>
    </source>
</evidence>
<dbReference type="AlphaFoldDB" id="A0A5M8EX82"/>
<feature type="chain" id="PRO_5024417367" description="Carbonic anhydrase" evidence="10">
    <location>
        <begin position="44"/>
        <end position="246"/>
    </location>
</feature>
<comment type="caution">
    <text evidence="11">The sequence shown here is derived from an EMBL/GenBank/DDBJ whole genome shotgun (WGS) entry which is preliminary data.</text>
</comment>
<dbReference type="Gene3D" id="3.40.1050.10">
    <property type="entry name" value="Carbonic anhydrase"/>
    <property type="match status" value="1"/>
</dbReference>
<dbReference type="PROSITE" id="PS00704">
    <property type="entry name" value="PROK_CO2_ANHYDRASE_1"/>
    <property type="match status" value="1"/>
</dbReference>
<dbReference type="GO" id="GO:0008270">
    <property type="term" value="F:zinc ion binding"/>
    <property type="evidence" value="ECO:0007669"/>
    <property type="project" value="UniProtKB-UniRule"/>
</dbReference>
<keyword evidence="3 8" id="KW-0479">Metal-binding</keyword>
<dbReference type="Pfam" id="PF00484">
    <property type="entry name" value="Pro_CA"/>
    <property type="match status" value="1"/>
</dbReference>
<dbReference type="PANTHER" id="PTHR11002">
    <property type="entry name" value="CARBONIC ANHYDRASE"/>
    <property type="match status" value="1"/>
</dbReference>
<dbReference type="FunFam" id="3.40.1050.10:FF:000006">
    <property type="entry name" value="Carbonic anhydrase"/>
    <property type="match status" value="1"/>
</dbReference>
<comment type="function">
    <text evidence="6">Catalyzes the reversible hydration of carbon dioxide to form bicarbonate.</text>
</comment>
<reference evidence="11 12" key="1">
    <citation type="submission" date="2019-09" db="EMBL/GenBank/DDBJ databases">
        <title>Genomic sequencing of 4 copper resistant soil isolates.</title>
        <authorList>
            <person name="Havryliuk O."/>
        </authorList>
    </citation>
    <scope>NUCLEOTIDE SEQUENCE [LARGE SCALE GENOMIC DNA]</scope>
    <source>
        <strain evidence="11 12">UKR4</strain>
    </source>
</reference>
<comment type="similarity">
    <text evidence="1 9">Belongs to the beta-class carbonic anhydrase family.</text>
</comment>
<dbReference type="InterPro" id="IPR001765">
    <property type="entry name" value="Carbonic_anhydrase"/>
</dbReference>
<dbReference type="PROSITE" id="PS00705">
    <property type="entry name" value="PROK_CO2_ANHYDRASE_2"/>
    <property type="match status" value="1"/>
</dbReference>
<dbReference type="Proteomes" id="UP000323909">
    <property type="component" value="Unassembled WGS sequence"/>
</dbReference>